<evidence type="ECO:0000313" key="1">
    <source>
        <dbReference type="EMBL" id="MDT0337482.1"/>
    </source>
</evidence>
<accession>A0AAE4G9X8</accession>
<comment type="caution">
    <text evidence="1">The sequence shown here is derived from an EMBL/GenBank/DDBJ whole genome shotgun (WGS) entry which is preliminary data.</text>
</comment>
<dbReference type="AlphaFoldDB" id="A0AAE4G9X8"/>
<proteinExistence type="predicted"/>
<dbReference type="RefSeq" id="WP_284076951.1">
    <property type="nucleotide sequence ID" value="NZ_JAVLSM010000007.1"/>
</dbReference>
<reference evidence="1" key="1">
    <citation type="submission" date="2023-02" db="EMBL/GenBank/DDBJ databases">
        <title>Description of Herbaspirillum huttiense subsp. nephrolepsisexaltata and Herbaspirillum huttiense subsp. lycopersicon.</title>
        <authorList>
            <person name="Poudel M."/>
            <person name="Sharma A."/>
            <person name="Goss E."/>
            <person name="Tapia J.H."/>
            <person name="Harmon C.M."/>
            <person name="Jones J.B."/>
        </authorList>
    </citation>
    <scope>NUCLEOTIDE SEQUENCE</scope>
    <source>
        <strain evidence="1">NC40101</strain>
    </source>
</reference>
<dbReference type="EMBL" id="JAVRAA010000005">
    <property type="protein sequence ID" value="MDT0337482.1"/>
    <property type="molecule type" value="Genomic_DNA"/>
</dbReference>
<gene>
    <name evidence="1" type="ORF">RJN63_11630</name>
</gene>
<sequence>MVQITNEEYAKLVSAKGALSEALQRLADVTEAHERSGDDSVPASLANTSSADVADAVNHARVTLASFAA</sequence>
<protein>
    <submittedName>
        <fullName evidence="1">Uncharacterized protein</fullName>
    </submittedName>
</protein>
<organism evidence="1">
    <name type="scientific">Herbaspirillum huttiense subsp. nephrolepidis</name>
    <dbReference type="NCBI Taxonomy" id="3075126"/>
    <lineage>
        <taxon>Bacteria</taxon>
        <taxon>Pseudomonadati</taxon>
        <taxon>Pseudomonadota</taxon>
        <taxon>Betaproteobacteria</taxon>
        <taxon>Burkholderiales</taxon>
        <taxon>Oxalobacteraceae</taxon>
        <taxon>Herbaspirillum</taxon>
    </lineage>
</organism>
<name>A0AAE4G9X8_9BURK</name>